<feature type="compositionally biased region" description="Pro residues" evidence="10">
    <location>
        <begin position="373"/>
        <end position="428"/>
    </location>
</feature>
<keyword evidence="3 8" id="KW-0813">Transport</keyword>
<dbReference type="SUPFAM" id="SSF140111">
    <property type="entry name" value="Endosomal sorting complex assembly domain"/>
    <property type="match status" value="1"/>
</dbReference>
<dbReference type="PROSITE" id="PS51314">
    <property type="entry name" value="VPS37_C"/>
    <property type="match status" value="1"/>
</dbReference>
<dbReference type="GO" id="GO:0036258">
    <property type="term" value="P:multivesicular body assembly"/>
    <property type="evidence" value="ECO:0007669"/>
    <property type="project" value="UniProtKB-ARBA"/>
</dbReference>
<feature type="compositionally biased region" description="Pro residues" evidence="10">
    <location>
        <begin position="347"/>
        <end position="361"/>
    </location>
</feature>
<dbReference type="GO" id="GO:0006612">
    <property type="term" value="P:protein targeting to membrane"/>
    <property type="evidence" value="ECO:0007669"/>
    <property type="project" value="TreeGrafter"/>
</dbReference>
<protein>
    <submittedName>
        <fullName evidence="12">VPS37 C-terminal domain-containing protein</fullName>
    </submittedName>
</protein>
<dbReference type="GO" id="GO:0031902">
    <property type="term" value="C:late endosome membrane"/>
    <property type="evidence" value="ECO:0007669"/>
    <property type="project" value="UniProtKB-SubCell"/>
</dbReference>
<keyword evidence="13" id="KW-1185">Reference proteome</keyword>
<evidence type="ECO:0000256" key="3">
    <source>
        <dbReference type="ARBA" id="ARBA00022448"/>
    </source>
</evidence>
<dbReference type="Gene3D" id="1.10.287.660">
    <property type="entry name" value="Helix hairpin bin"/>
    <property type="match status" value="1"/>
</dbReference>
<organism evidence="12 13">
    <name type="scientific">Podarcis lilfordi</name>
    <name type="common">Lilford's wall lizard</name>
    <dbReference type="NCBI Taxonomy" id="74358"/>
    <lineage>
        <taxon>Eukaryota</taxon>
        <taxon>Metazoa</taxon>
        <taxon>Chordata</taxon>
        <taxon>Craniata</taxon>
        <taxon>Vertebrata</taxon>
        <taxon>Euteleostomi</taxon>
        <taxon>Lepidosauria</taxon>
        <taxon>Squamata</taxon>
        <taxon>Bifurcata</taxon>
        <taxon>Unidentata</taxon>
        <taxon>Episquamata</taxon>
        <taxon>Laterata</taxon>
        <taxon>Lacertibaenia</taxon>
        <taxon>Lacertidae</taxon>
        <taxon>Podarcis</taxon>
    </lineage>
</organism>
<keyword evidence="6" id="KW-0472">Membrane</keyword>
<evidence type="ECO:0000313" key="12">
    <source>
        <dbReference type="EMBL" id="CAI5763033.1"/>
    </source>
</evidence>
<gene>
    <name evidence="12" type="ORF">PODLI_1B018038</name>
</gene>
<dbReference type="GO" id="GO:0006623">
    <property type="term" value="P:protein targeting to vacuole"/>
    <property type="evidence" value="ECO:0007669"/>
    <property type="project" value="TreeGrafter"/>
</dbReference>
<dbReference type="InterPro" id="IPR037202">
    <property type="entry name" value="ESCRT_assembly_dom"/>
</dbReference>
<dbReference type="Pfam" id="PF07200">
    <property type="entry name" value="Mod_r"/>
    <property type="match status" value="1"/>
</dbReference>
<evidence type="ECO:0000256" key="2">
    <source>
        <dbReference type="ARBA" id="ARBA00007617"/>
    </source>
</evidence>
<feature type="coiled-coil region" evidence="9">
    <location>
        <begin position="127"/>
        <end position="157"/>
    </location>
</feature>
<evidence type="ECO:0000313" key="13">
    <source>
        <dbReference type="Proteomes" id="UP001178461"/>
    </source>
</evidence>
<keyword evidence="4" id="KW-0967">Endosome</keyword>
<dbReference type="PANTHER" id="PTHR13678">
    <property type="entry name" value="VACUOLAR PROTEIN SORTING-ASSOCIATED PROTEIN 37"/>
    <property type="match status" value="1"/>
</dbReference>
<feature type="coiled-coil region" evidence="9">
    <location>
        <begin position="68"/>
        <end position="95"/>
    </location>
</feature>
<comment type="subcellular location">
    <subcellularLocation>
        <location evidence="1">Late endosome membrane</location>
        <topology evidence="1">Peripheral membrane protein</topology>
    </subcellularLocation>
</comment>
<dbReference type="InterPro" id="IPR009851">
    <property type="entry name" value="Mod_r"/>
</dbReference>
<sequence length="428" mass="46640">MAAAEVPHANERIVFPDLHRKPEVLRRLGIPSSVPLFTPPPCPPSGSSKILMQDPQNQTCEMFCFNKRDKTVDELKELQDNSEEIERLALESNEVQDVQLEREMALATNRSLAERNLKFQEPLETGRANLSDKYQELQKLVEQCQEQKAKLEKFSAAMQPGTLLNLLEVEGQKIEEESEMMAEKFLEGEVPLETFLEQFSSMRKLSHLRRVKVEKLQEVLRKSQSSQEPARSSAFNHQHPSTMPSGPANQQPQNSLAGGLPYPLPYSLTPCMPTGPSAHGALQPASFAGAPVMVGHVASSQPSSQPPFPTRSPSGPGYPPVSSSSSLPQPQVGDPSASSGYSWSPSRAPPSGPGYPQPPVRAPSTGPGYPQSPFFPPAGRPQCPYPTQPPVPSYPIPSQPPYPTGPSPPFGYPPPPPLPPQGPSWPGY</sequence>
<evidence type="ECO:0000256" key="7">
    <source>
        <dbReference type="ARBA" id="ARBA00025010"/>
    </source>
</evidence>
<accession>A0AA35JQR9</accession>
<evidence type="ECO:0000256" key="8">
    <source>
        <dbReference type="PROSITE-ProRule" id="PRU00646"/>
    </source>
</evidence>
<evidence type="ECO:0000256" key="6">
    <source>
        <dbReference type="ARBA" id="ARBA00023136"/>
    </source>
</evidence>
<proteinExistence type="inferred from homology"/>
<dbReference type="EMBL" id="OX395126">
    <property type="protein sequence ID" value="CAI5763033.1"/>
    <property type="molecule type" value="Genomic_DNA"/>
</dbReference>
<dbReference type="Proteomes" id="UP001178461">
    <property type="component" value="Chromosome 1"/>
</dbReference>
<comment type="function">
    <text evidence="7">Component of the ESCRT-I complex, a regulator of vesicular trafficking process. Required for the sorting of endocytic ubiquitinated cargos into multivesicular bodies. May be involved in cell growth and differentiation.</text>
</comment>
<feature type="domain" description="VPS37 C-terminal" evidence="11">
    <location>
        <begin position="141"/>
        <end position="230"/>
    </location>
</feature>
<evidence type="ECO:0000256" key="4">
    <source>
        <dbReference type="ARBA" id="ARBA00022753"/>
    </source>
</evidence>
<dbReference type="GO" id="GO:0039702">
    <property type="term" value="P:viral budding via host ESCRT complex"/>
    <property type="evidence" value="ECO:0007669"/>
    <property type="project" value="UniProtKB-ARBA"/>
</dbReference>
<evidence type="ECO:0000256" key="10">
    <source>
        <dbReference type="SAM" id="MobiDB-lite"/>
    </source>
</evidence>
<dbReference type="GO" id="GO:0000813">
    <property type="term" value="C:ESCRT I complex"/>
    <property type="evidence" value="ECO:0007669"/>
    <property type="project" value="UniProtKB-ARBA"/>
</dbReference>
<dbReference type="InterPro" id="IPR029012">
    <property type="entry name" value="Helix_hairpin_bin_sf"/>
</dbReference>
<comment type="similarity">
    <text evidence="2">Belongs to the VPS37 family.</text>
</comment>
<evidence type="ECO:0000259" key="11">
    <source>
        <dbReference type="PROSITE" id="PS51314"/>
    </source>
</evidence>
<evidence type="ECO:0000256" key="9">
    <source>
        <dbReference type="SAM" id="Coils"/>
    </source>
</evidence>
<reference evidence="12" key="1">
    <citation type="submission" date="2022-12" db="EMBL/GenBank/DDBJ databases">
        <authorList>
            <person name="Alioto T."/>
            <person name="Alioto T."/>
            <person name="Gomez Garrido J."/>
        </authorList>
    </citation>
    <scope>NUCLEOTIDE SEQUENCE</scope>
</reference>
<dbReference type="GO" id="GO:0048306">
    <property type="term" value="F:calcium-dependent protein binding"/>
    <property type="evidence" value="ECO:0007669"/>
    <property type="project" value="UniProtKB-ARBA"/>
</dbReference>
<dbReference type="GO" id="GO:0043162">
    <property type="term" value="P:ubiquitin-dependent protein catabolic process via the multivesicular body sorting pathway"/>
    <property type="evidence" value="ECO:0007669"/>
    <property type="project" value="TreeGrafter"/>
</dbReference>
<feature type="compositionally biased region" description="Low complexity" evidence="10">
    <location>
        <begin position="311"/>
        <end position="346"/>
    </location>
</feature>
<name>A0AA35JQR9_9SAUR</name>
<dbReference type="FunFam" id="1.10.287.660:FF:000003">
    <property type="entry name" value="vacuolar protein sorting-associated protein 37B"/>
    <property type="match status" value="1"/>
</dbReference>
<feature type="compositionally biased region" description="Polar residues" evidence="10">
    <location>
        <begin position="222"/>
        <end position="256"/>
    </location>
</feature>
<keyword evidence="5 8" id="KW-0653">Protein transport</keyword>
<evidence type="ECO:0000256" key="1">
    <source>
        <dbReference type="ARBA" id="ARBA00004633"/>
    </source>
</evidence>
<dbReference type="PANTHER" id="PTHR13678:SF8">
    <property type="entry name" value="VACUOLAR PROTEIN SORTING-ASSOCIATED PROTEIN 37C"/>
    <property type="match status" value="1"/>
</dbReference>
<dbReference type="GO" id="GO:0016236">
    <property type="term" value="P:macroautophagy"/>
    <property type="evidence" value="ECO:0007669"/>
    <property type="project" value="UniProtKB-ARBA"/>
</dbReference>
<dbReference type="AlphaFoldDB" id="A0AA35JQR9"/>
<feature type="region of interest" description="Disordered" evidence="10">
    <location>
        <begin position="297"/>
        <end position="428"/>
    </location>
</feature>
<keyword evidence="9" id="KW-0175">Coiled coil</keyword>
<feature type="region of interest" description="Disordered" evidence="10">
    <location>
        <begin position="220"/>
        <end position="261"/>
    </location>
</feature>
<evidence type="ECO:0000256" key="5">
    <source>
        <dbReference type="ARBA" id="ARBA00022927"/>
    </source>
</evidence>